<protein>
    <submittedName>
        <fullName evidence="1">DUF5987 family protein</fullName>
    </submittedName>
</protein>
<accession>A0ABV3XA24</accession>
<proteinExistence type="predicted"/>
<dbReference type="Pfam" id="PF19449">
    <property type="entry name" value="DUF5987"/>
    <property type="match status" value="1"/>
</dbReference>
<name>A0ABV3XA24_9ACTN</name>
<sequence length="188" mass="19405">MPDTTHLSGDQVLTLEAFADTILPGEKRTPDDIAIAGASDGPGAVAAGALELLCTPATGLTESLPLLADMLDRHATAHAEAHELSRPEVVPPFVALPFDHRTRLVAQLTAPGHPEKEGWVGLALFCNMAFDSAAHLHTVDAIAAGHPGLAAMGFYDPGDDGLWRFPGYSYGGTPAAPHPSTTASGSPA</sequence>
<dbReference type="Proteomes" id="UP001560045">
    <property type="component" value="Unassembled WGS sequence"/>
</dbReference>
<evidence type="ECO:0000313" key="1">
    <source>
        <dbReference type="EMBL" id="MEX5717398.1"/>
    </source>
</evidence>
<gene>
    <name evidence="1" type="ORF">ABQ292_03325</name>
</gene>
<keyword evidence="2" id="KW-1185">Reference proteome</keyword>
<reference evidence="1 2" key="1">
    <citation type="submission" date="2024-06" db="EMBL/GenBank/DDBJ databases">
        <title>Draft genome sequence of Geodermatophilus badlandi, a novel member of the Geodermatophilaceae isolated from badland sedimentary rocks in the Red desert, Wyoming, USA.</title>
        <authorList>
            <person name="Ben Tekaya S."/>
            <person name="Nouioui I."/>
            <person name="Flores G.M."/>
            <person name="Shaal M.N."/>
            <person name="Bredoire F."/>
            <person name="Basile F."/>
            <person name="Van Diepen L."/>
            <person name="Ward N.L."/>
        </authorList>
    </citation>
    <scope>NUCLEOTIDE SEQUENCE [LARGE SCALE GENOMIC DNA]</scope>
    <source>
        <strain evidence="1 2">WL48A</strain>
    </source>
</reference>
<organism evidence="1 2">
    <name type="scientific">Geodermatophilus maliterrae</name>
    <dbReference type="NCBI Taxonomy" id="3162531"/>
    <lineage>
        <taxon>Bacteria</taxon>
        <taxon>Bacillati</taxon>
        <taxon>Actinomycetota</taxon>
        <taxon>Actinomycetes</taxon>
        <taxon>Geodermatophilales</taxon>
        <taxon>Geodermatophilaceae</taxon>
        <taxon>Geodermatophilus</taxon>
    </lineage>
</organism>
<dbReference type="RefSeq" id="WP_369203194.1">
    <property type="nucleotide sequence ID" value="NZ_JBFNXQ010000006.1"/>
</dbReference>
<dbReference type="InterPro" id="IPR046029">
    <property type="entry name" value="DUF5987"/>
</dbReference>
<evidence type="ECO:0000313" key="2">
    <source>
        <dbReference type="Proteomes" id="UP001560045"/>
    </source>
</evidence>
<comment type="caution">
    <text evidence="1">The sequence shown here is derived from an EMBL/GenBank/DDBJ whole genome shotgun (WGS) entry which is preliminary data.</text>
</comment>
<dbReference type="EMBL" id="JBFNXQ010000006">
    <property type="protein sequence ID" value="MEX5717398.1"/>
    <property type="molecule type" value="Genomic_DNA"/>
</dbReference>